<dbReference type="InterPro" id="IPR016161">
    <property type="entry name" value="Ald_DH/histidinol_DH"/>
</dbReference>
<proteinExistence type="inferred from homology"/>
<dbReference type="PROSITE" id="PS00687">
    <property type="entry name" value="ALDEHYDE_DEHYDR_GLU"/>
    <property type="match status" value="1"/>
</dbReference>
<evidence type="ECO:0000313" key="6">
    <source>
        <dbReference type="EMBL" id="KWF46762.1"/>
    </source>
</evidence>
<dbReference type="InterPro" id="IPR016163">
    <property type="entry name" value="Ald_DH_C"/>
</dbReference>
<dbReference type="Gene3D" id="3.40.605.10">
    <property type="entry name" value="Aldehyde Dehydrogenase, Chain A, domain 1"/>
    <property type="match status" value="1"/>
</dbReference>
<keyword evidence="2 4" id="KW-0560">Oxidoreductase</keyword>
<dbReference type="Pfam" id="PF00171">
    <property type="entry name" value="Aldedh"/>
    <property type="match status" value="1"/>
</dbReference>
<evidence type="ECO:0000256" key="1">
    <source>
        <dbReference type="ARBA" id="ARBA00009986"/>
    </source>
</evidence>
<dbReference type="Gene3D" id="3.40.309.10">
    <property type="entry name" value="Aldehyde Dehydrogenase, Chain A, domain 2"/>
    <property type="match status" value="1"/>
</dbReference>
<dbReference type="PROSITE" id="PS00070">
    <property type="entry name" value="ALDEHYDE_DEHYDR_CYS"/>
    <property type="match status" value="1"/>
</dbReference>
<dbReference type="FunFam" id="3.40.309.10:FF:000012">
    <property type="entry name" value="Betaine aldehyde dehydrogenase"/>
    <property type="match status" value="1"/>
</dbReference>
<dbReference type="PANTHER" id="PTHR11699">
    <property type="entry name" value="ALDEHYDE DEHYDROGENASE-RELATED"/>
    <property type="match status" value="1"/>
</dbReference>
<dbReference type="RefSeq" id="WP_060188696.1">
    <property type="nucleotide sequence ID" value="NZ_LPJS01000026.1"/>
</dbReference>
<feature type="domain" description="Aldehyde dehydrogenase" evidence="5">
    <location>
        <begin position="24"/>
        <end position="488"/>
    </location>
</feature>
<dbReference type="SUPFAM" id="SSF53720">
    <property type="entry name" value="ALDH-like"/>
    <property type="match status" value="1"/>
</dbReference>
<organism evidence="6 7">
    <name type="scientific">Burkholderia diffusa</name>
    <dbReference type="NCBI Taxonomy" id="488732"/>
    <lineage>
        <taxon>Bacteria</taxon>
        <taxon>Pseudomonadati</taxon>
        <taxon>Pseudomonadota</taxon>
        <taxon>Betaproteobacteria</taxon>
        <taxon>Burkholderiales</taxon>
        <taxon>Burkholderiaceae</taxon>
        <taxon>Burkholderia</taxon>
        <taxon>Burkholderia cepacia complex</taxon>
    </lineage>
</organism>
<comment type="similarity">
    <text evidence="1 4">Belongs to the aldehyde dehydrogenase family.</text>
</comment>
<protein>
    <submittedName>
        <fullName evidence="6">Betaine-aldehyde dehydrogenase</fullName>
    </submittedName>
</protein>
<evidence type="ECO:0000256" key="2">
    <source>
        <dbReference type="ARBA" id="ARBA00023002"/>
    </source>
</evidence>
<dbReference type="GO" id="GO:0016620">
    <property type="term" value="F:oxidoreductase activity, acting on the aldehyde or oxo group of donors, NAD or NADP as acceptor"/>
    <property type="evidence" value="ECO:0007669"/>
    <property type="project" value="InterPro"/>
</dbReference>
<comment type="caution">
    <text evidence="6">The sequence shown here is derived from an EMBL/GenBank/DDBJ whole genome shotgun (WGS) entry which is preliminary data.</text>
</comment>
<gene>
    <name evidence="6" type="ORF">WL88_26010</name>
</gene>
<dbReference type="InterPro" id="IPR015590">
    <property type="entry name" value="Aldehyde_DH_dom"/>
</dbReference>
<dbReference type="Proteomes" id="UP000063236">
    <property type="component" value="Unassembled WGS sequence"/>
</dbReference>
<dbReference type="InterPro" id="IPR016160">
    <property type="entry name" value="Ald_DH_CS_CYS"/>
</dbReference>
<evidence type="ECO:0000313" key="7">
    <source>
        <dbReference type="Proteomes" id="UP000063236"/>
    </source>
</evidence>
<dbReference type="InterPro" id="IPR029510">
    <property type="entry name" value="Ald_DH_CS_GLU"/>
</dbReference>
<dbReference type="InterPro" id="IPR016162">
    <property type="entry name" value="Ald_DH_N"/>
</dbReference>
<name>A0AAW3P9D5_9BURK</name>
<reference evidence="6 7" key="1">
    <citation type="submission" date="2015-11" db="EMBL/GenBank/DDBJ databases">
        <title>Expanding the genomic diversity of Burkholderia species for the development of highly accurate diagnostics.</title>
        <authorList>
            <person name="Sahl J."/>
            <person name="Keim P."/>
            <person name="Wagner D."/>
        </authorList>
    </citation>
    <scope>NUCLEOTIDE SEQUENCE [LARGE SCALE GENOMIC DNA]</scope>
    <source>
        <strain evidence="6 7">MSMB378WGS</strain>
    </source>
</reference>
<evidence type="ECO:0000256" key="3">
    <source>
        <dbReference type="PROSITE-ProRule" id="PRU10007"/>
    </source>
</evidence>
<feature type="active site" evidence="3">
    <location>
        <position position="262"/>
    </location>
</feature>
<sequence>MQNFDLTPPDFVKGSKRLLIGGEWRAAASGKQFDTLNPATGETIASLAQGDATDVDLAVKAARRAFEGEWSRWTPYDRQRLLLRIHDLFEKHFDELAKIETVDMGAPLSRTRGMKNFASQLILFFASQTAVGGIETPRNSLPGQIMTLTHRAPVGVVGGIIPWNAPLMSQWWIIGPTLATGCTAVLKPAEDASLSTLRVAELLLEAGVPEGVINVVTGYGSEAGAALAAHPDVDRVAFTGSVETAKRIVNASTSNLKRLQLELGGKSPDIVFADADLDIAVPGAAMGVFGNSGQVCVAGTRLFVQRSVQDEFVERLNKFSSTLKVGNGLDPNVHLGPLVSKKQLDQVLGYVDIGSGEGAQLAFGGKRIGGELSQGYFVEPTVFTGVNNDMTIAREEIFGPVISVIPFDDVDDALKLANDTVFGLAGGVWTRSLSTAHKVSQGIKAGTVWVNCYGALDPNVGFGGYKMSGYGWKGSSEHVESFLYRKAVYMNIA</sequence>
<evidence type="ECO:0000259" key="5">
    <source>
        <dbReference type="Pfam" id="PF00171"/>
    </source>
</evidence>
<accession>A0AAW3P9D5</accession>
<dbReference type="FunFam" id="3.40.605.10:FF:000007">
    <property type="entry name" value="NAD/NADP-dependent betaine aldehyde dehydrogenase"/>
    <property type="match status" value="1"/>
</dbReference>
<dbReference type="EMBL" id="LPJV01000059">
    <property type="protein sequence ID" value="KWF46762.1"/>
    <property type="molecule type" value="Genomic_DNA"/>
</dbReference>
<dbReference type="AlphaFoldDB" id="A0AAW3P9D5"/>
<evidence type="ECO:0000256" key="4">
    <source>
        <dbReference type="RuleBase" id="RU003345"/>
    </source>
</evidence>